<reference evidence="1 2" key="1">
    <citation type="submission" date="2018-05" db="EMBL/GenBank/DDBJ databases">
        <title>Genomic Encyclopedia of Type Strains, Phase IV (KMG-IV): sequencing the most valuable type-strain genomes for metagenomic binning, comparative biology and taxonomic classification.</title>
        <authorList>
            <person name="Goeker M."/>
        </authorList>
    </citation>
    <scope>NUCLEOTIDE SEQUENCE [LARGE SCALE GENOMIC DNA]</scope>
    <source>
        <strain evidence="1 2">DSM 44704</strain>
    </source>
</reference>
<evidence type="ECO:0000313" key="2">
    <source>
        <dbReference type="Proteomes" id="UP000247569"/>
    </source>
</evidence>
<name>A0A318JRT8_9NOCA</name>
<organism evidence="1 2">
    <name type="scientific">Nocardia tenerifensis</name>
    <dbReference type="NCBI Taxonomy" id="228006"/>
    <lineage>
        <taxon>Bacteria</taxon>
        <taxon>Bacillati</taxon>
        <taxon>Actinomycetota</taxon>
        <taxon>Actinomycetes</taxon>
        <taxon>Mycobacteriales</taxon>
        <taxon>Nocardiaceae</taxon>
        <taxon>Nocardia</taxon>
    </lineage>
</organism>
<gene>
    <name evidence="1" type="ORF">DFR70_13335</name>
</gene>
<protein>
    <submittedName>
        <fullName evidence="1">Uncharacterized protein</fullName>
    </submittedName>
</protein>
<comment type="caution">
    <text evidence="1">The sequence shown here is derived from an EMBL/GenBank/DDBJ whole genome shotgun (WGS) entry which is preliminary data.</text>
</comment>
<dbReference type="RefSeq" id="WP_040741846.1">
    <property type="nucleotide sequence ID" value="NZ_QJKF01000033.1"/>
</dbReference>
<evidence type="ECO:0000313" key="1">
    <source>
        <dbReference type="EMBL" id="PXX52303.1"/>
    </source>
</evidence>
<keyword evidence="2" id="KW-1185">Reference proteome</keyword>
<dbReference type="OrthoDB" id="3374311at2"/>
<sequence>MANVRSDASFWRRVLAALTNGPRVPAPEPVIIDAPAFVPASAAPSVPWIEPVLPSWFWTLPSSTLLAVLDADGARFAASDSLHEFHWSQLRELALHLVVATPAGPPFSTADFLSRFDPVQLAKLWGGVFDADVPWAGVSGVDRMIAAVIGGRHSMLPCLHAEILNQLRHWAEFPEQLRTAVLTVEPAADPYFSNSDKEI</sequence>
<dbReference type="AlphaFoldDB" id="A0A318JRT8"/>
<dbReference type="Proteomes" id="UP000247569">
    <property type="component" value="Unassembled WGS sequence"/>
</dbReference>
<proteinExistence type="predicted"/>
<accession>A0A318JRT8</accession>
<dbReference type="EMBL" id="QJKF01000033">
    <property type="protein sequence ID" value="PXX52303.1"/>
    <property type="molecule type" value="Genomic_DNA"/>
</dbReference>